<dbReference type="Gene3D" id="3.40.50.80">
    <property type="entry name" value="Nucleotide-binding domain of ferredoxin-NADP reductase (FNR) module"/>
    <property type="match status" value="1"/>
</dbReference>
<evidence type="ECO:0000256" key="1">
    <source>
        <dbReference type="ARBA" id="ARBA00022630"/>
    </source>
</evidence>
<name>A0A2W5LST1_ANCNO</name>
<dbReference type="InterPro" id="IPR006058">
    <property type="entry name" value="2Fe2S_fd_BS"/>
</dbReference>
<dbReference type="PANTHER" id="PTHR47354:SF1">
    <property type="entry name" value="CARNITINE MONOOXYGENASE REDUCTASE SUBUNIT"/>
    <property type="match status" value="1"/>
</dbReference>
<dbReference type="SUPFAM" id="SSF63380">
    <property type="entry name" value="Riboflavin synthase domain-like"/>
    <property type="match status" value="1"/>
</dbReference>
<gene>
    <name evidence="9" type="ORF">DI565_19975</name>
</gene>
<keyword evidence="5" id="KW-0408">Iron</keyword>
<dbReference type="Gene3D" id="3.10.20.30">
    <property type="match status" value="1"/>
</dbReference>
<keyword evidence="1" id="KW-0285">Flavoprotein</keyword>
<evidence type="ECO:0000259" key="8">
    <source>
        <dbReference type="PROSITE" id="PS51384"/>
    </source>
</evidence>
<feature type="domain" description="2Fe-2S ferredoxin-type" evidence="7">
    <location>
        <begin position="234"/>
        <end position="319"/>
    </location>
</feature>
<feature type="domain" description="FAD-binding FR-type" evidence="8">
    <location>
        <begin position="4"/>
        <end position="106"/>
    </location>
</feature>
<dbReference type="GO" id="GO:0016491">
    <property type="term" value="F:oxidoreductase activity"/>
    <property type="evidence" value="ECO:0007669"/>
    <property type="project" value="UniProtKB-KW"/>
</dbReference>
<proteinExistence type="predicted"/>
<sequence>MNTAEDLRLRVESLRREAEGVISIELDDVEGRDLPGWEPGANLQIRLPSGLIRQYSLYDSGRGGRGYRIAVKDVEGGRGGSKEVHRGLRVGDIVQAKAPTNAFRLSEAEDYLFLAGGIGITPILPMVRSMNGSDSWRLVYFGKSRHSMGLLREVEELPAENVLLAPKDVAGRVDLQRLVSEAKPGTRIFACGPAPVLDELERSVAARDDVFLHLERFSAPASAKPQSSAEDQAFEVELQKSGKVLNIPPGSSILDEVLKVNPDAAYSCAEGFCGTCEVRVLAGEVDHRDSLLTEEEQKQNKTMMICVSRAAGSKLVLDL</sequence>
<dbReference type="PANTHER" id="PTHR47354">
    <property type="entry name" value="NADH OXIDOREDUCTASE HCR"/>
    <property type="match status" value="1"/>
</dbReference>
<keyword evidence="3" id="KW-0479">Metal-binding</keyword>
<evidence type="ECO:0000313" key="10">
    <source>
        <dbReference type="Proteomes" id="UP000249577"/>
    </source>
</evidence>
<dbReference type="SUPFAM" id="SSF54292">
    <property type="entry name" value="2Fe-2S ferredoxin-like"/>
    <property type="match status" value="1"/>
</dbReference>
<dbReference type="InterPro" id="IPR017927">
    <property type="entry name" value="FAD-bd_FR_type"/>
</dbReference>
<dbReference type="InterPro" id="IPR039261">
    <property type="entry name" value="FNR_nucleotide-bd"/>
</dbReference>
<dbReference type="PRINTS" id="PR00409">
    <property type="entry name" value="PHDIOXRDTASE"/>
</dbReference>
<dbReference type="Pfam" id="PF00111">
    <property type="entry name" value="Fer2"/>
    <property type="match status" value="1"/>
</dbReference>
<dbReference type="PROSITE" id="PS51384">
    <property type="entry name" value="FAD_FR"/>
    <property type="match status" value="1"/>
</dbReference>
<evidence type="ECO:0000256" key="2">
    <source>
        <dbReference type="ARBA" id="ARBA00022714"/>
    </source>
</evidence>
<evidence type="ECO:0000313" key="9">
    <source>
        <dbReference type="EMBL" id="PZQ10397.1"/>
    </source>
</evidence>
<dbReference type="PROSITE" id="PS00197">
    <property type="entry name" value="2FE2S_FER_1"/>
    <property type="match status" value="1"/>
</dbReference>
<dbReference type="PROSITE" id="PS51085">
    <property type="entry name" value="2FE2S_FER_2"/>
    <property type="match status" value="1"/>
</dbReference>
<keyword evidence="4" id="KW-0560">Oxidoreductase</keyword>
<organism evidence="9 10">
    <name type="scientific">Ancylobacter novellus</name>
    <name type="common">Thiobacillus novellus</name>
    <dbReference type="NCBI Taxonomy" id="921"/>
    <lineage>
        <taxon>Bacteria</taxon>
        <taxon>Pseudomonadati</taxon>
        <taxon>Pseudomonadota</taxon>
        <taxon>Alphaproteobacteria</taxon>
        <taxon>Hyphomicrobiales</taxon>
        <taxon>Xanthobacteraceae</taxon>
        <taxon>Ancylobacter</taxon>
    </lineage>
</organism>
<keyword evidence="6" id="KW-0411">Iron-sulfur</keyword>
<keyword evidence="2" id="KW-0001">2Fe-2S</keyword>
<protein>
    <submittedName>
        <fullName evidence="9">Oxidoreductase</fullName>
    </submittedName>
</protein>
<dbReference type="GO" id="GO:0046872">
    <property type="term" value="F:metal ion binding"/>
    <property type="evidence" value="ECO:0007669"/>
    <property type="project" value="UniProtKB-KW"/>
</dbReference>
<evidence type="ECO:0000259" key="7">
    <source>
        <dbReference type="PROSITE" id="PS51085"/>
    </source>
</evidence>
<dbReference type="InterPro" id="IPR001041">
    <property type="entry name" value="2Fe-2S_ferredoxin-type"/>
</dbReference>
<dbReference type="InterPro" id="IPR017938">
    <property type="entry name" value="Riboflavin_synthase-like_b-brl"/>
</dbReference>
<comment type="caution">
    <text evidence="9">The sequence shown here is derived from an EMBL/GenBank/DDBJ whole genome shotgun (WGS) entry which is preliminary data.</text>
</comment>
<dbReference type="InterPro" id="IPR050415">
    <property type="entry name" value="MRET"/>
</dbReference>
<dbReference type="CDD" id="cd06185">
    <property type="entry name" value="PDR_like"/>
    <property type="match status" value="1"/>
</dbReference>
<evidence type="ECO:0000256" key="3">
    <source>
        <dbReference type="ARBA" id="ARBA00022723"/>
    </source>
</evidence>
<dbReference type="InterPro" id="IPR036010">
    <property type="entry name" value="2Fe-2S_ferredoxin-like_sf"/>
</dbReference>
<dbReference type="Proteomes" id="UP000249577">
    <property type="component" value="Unassembled WGS sequence"/>
</dbReference>
<evidence type="ECO:0000256" key="6">
    <source>
        <dbReference type="ARBA" id="ARBA00023014"/>
    </source>
</evidence>
<evidence type="ECO:0000256" key="4">
    <source>
        <dbReference type="ARBA" id="ARBA00023002"/>
    </source>
</evidence>
<accession>A0A2W5LST1</accession>
<dbReference type="InterPro" id="IPR012675">
    <property type="entry name" value="Beta-grasp_dom_sf"/>
</dbReference>
<reference evidence="9 10" key="1">
    <citation type="submission" date="2017-08" db="EMBL/GenBank/DDBJ databases">
        <title>Infants hospitalized years apart are colonized by the same room-sourced microbial strains.</title>
        <authorList>
            <person name="Brooks B."/>
            <person name="Olm M.R."/>
            <person name="Firek B.A."/>
            <person name="Baker R."/>
            <person name="Thomas B.C."/>
            <person name="Morowitz M.J."/>
            <person name="Banfield J.F."/>
        </authorList>
    </citation>
    <scope>NUCLEOTIDE SEQUENCE [LARGE SCALE GENOMIC DNA]</scope>
    <source>
        <strain evidence="9">S2_005_003_R2_43</strain>
    </source>
</reference>
<dbReference type="CDD" id="cd00207">
    <property type="entry name" value="fer2"/>
    <property type="match status" value="1"/>
</dbReference>
<dbReference type="Gene3D" id="2.40.30.10">
    <property type="entry name" value="Translation factors"/>
    <property type="match status" value="1"/>
</dbReference>
<dbReference type="AlphaFoldDB" id="A0A2W5LST1"/>
<evidence type="ECO:0000256" key="5">
    <source>
        <dbReference type="ARBA" id="ARBA00023004"/>
    </source>
</evidence>
<dbReference type="SUPFAM" id="SSF52343">
    <property type="entry name" value="Ferredoxin reductase-like, C-terminal NADP-linked domain"/>
    <property type="match status" value="1"/>
</dbReference>
<dbReference type="GO" id="GO:0051537">
    <property type="term" value="F:2 iron, 2 sulfur cluster binding"/>
    <property type="evidence" value="ECO:0007669"/>
    <property type="project" value="UniProtKB-KW"/>
</dbReference>
<dbReference type="EMBL" id="QFPN01000016">
    <property type="protein sequence ID" value="PZQ10397.1"/>
    <property type="molecule type" value="Genomic_DNA"/>
</dbReference>